<accession>A0A7J7MMJ8</accession>
<dbReference type="AlphaFoldDB" id="A0A7J7MMJ8"/>
<feature type="non-terminal residue" evidence="2">
    <location>
        <position position="1"/>
    </location>
</feature>
<dbReference type="InterPro" id="IPR031334">
    <property type="entry name" value="Piezo_cap_dom"/>
</dbReference>
<dbReference type="PANTHER" id="PTHR13167">
    <property type="entry name" value="PIEZO-TYPE MECHANOSENSITIVE ION CHANNEL COMPONENT"/>
    <property type="match status" value="1"/>
</dbReference>
<comment type="caution">
    <text evidence="2">The sequence shown here is derived from an EMBL/GenBank/DDBJ whole genome shotgun (WGS) entry which is preliminary data.</text>
</comment>
<evidence type="ECO:0000313" key="2">
    <source>
        <dbReference type="EMBL" id="KAF6156116.1"/>
    </source>
</evidence>
<sequence>MTAGTLFRGLYSDLRFRIPFENFPSSKRLLDICDHIYAAREIGALELEEEFYLLLIQIYRTHNIL</sequence>
<dbReference type="GO" id="GO:0050982">
    <property type="term" value="P:detection of mechanical stimulus"/>
    <property type="evidence" value="ECO:0007669"/>
    <property type="project" value="TreeGrafter"/>
</dbReference>
<dbReference type="GO" id="GO:0008381">
    <property type="term" value="F:mechanosensitive monoatomic ion channel activity"/>
    <property type="evidence" value="ECO:0007669"/>
    <property type="project" value="InterPro"/>
</dbReference>
<organism evidence="2 3">
    <name type="scientific">Kingdonia uniflora</name>
    <dbReference type="NCBI Taxonomy" id="39325"/>
    <lineage>
        <taxon>Eukaryota</taxon>
        <taxon>Viridiplantae</taxon>
        <taxon>Streptophyta</taxon>
        <taxon>Embryophyta</taxon>
        <taxon>Tracheophyta</taxon>
        <taxon>Spermatophyta</taxon>
        <taxon>Magnoliopsida</taxon>
        <taxon>Ranunculales</taxon>
        <taxon>Circaeasteraceae</taxon>
        <taxon>Kingdonia</taxon>
    </lineage>
</organism>
<dbReference type="GO" id="GO:0005261">
    <property type="term" value="F:monoatomic cation channel activity"/>
    <property type="evidence" value="ECO:0007669"/>
    <property type="project" value="TreeGrafter"/>
</dbReference>
<dbReference type="PANTHER" id="PTHR13167:SF25">
    <property type="entry name" value="PIEZO-TYPE MECHANOSENSITIVE ION CHANNEL COMPONENT"/>
    <property type="match status" value="1"/>
</dbReference>
<proteinExistence type="predicted"/>
<evidence type="ECO:0000313" key="3">
    <source>
        <dbReference type="Proteomes" id="UP000541444"/>
    </source>
</evidence>
<reference evidence="2 3" key="1">
    <citation type="journal article" date="2020" name="IScience">
        <title>Genome Sequencing of the Endangered Kingdonia uniflora (Circaeasteraceae, Ranunculales) Reveals Potential Mechanisms of Evolutionary Specialization.</title>
        <authorList>
            <person name="Sun Y."/>
            <person name="Deng T."/>
            <person name="Zhang A."/>
            <person name="Moore M.J."/>
            <person name="Landis J.B."/>
            <person name="Lin N."/>
            <person name="Zhang H."/>
            <person name="Zhang X."/>
            <person name="Huang J."/>
            <person name="Zhang X."/>
            <person name="Sun H."/>
            <person name="Wang H."/>
        </authorList>
    </citation>
    <scope>NUCLEOTIDE SEQUENCE [LARGE SCALE GENOMIC DNA]</scope>
    <source>
        <strain evidence="2">TB1705</strain>
        <tissue evidence="2">Leaf</tissue>
    </source>
</reference>
<name>A0A7J7MMJ8_9MAGN</name>
<evidence type="ECO:0000259" key="1">
    <source>
        <dbReference type="Pfam" id="PF12166"/>
    </source>
</evidence>
<keyword evidence="3" id="KW-1185">Reference proteome</keyword>
<feature type="domain" description="Piezo non-specific cation channel cap" evidence="1">
    <location>
        <begin position="1"/>
        <end position="64"/>
    </location>
</feature>
<dbReference type="Pfam" id="PF12166">
    <property type="entry name" value="Piezo_cap"/>
    <property type="match status" value="1"/>
</dbReference>
<gene>
    <name evidence="2" type="ORF">GIB67_024086</name>
</gene>
<dbReference type="GO" id="GO:0016020">
    <property type="term" value="C:membrane"/>
    <property type="evidence" value="ECO:0007669"/>
    <property type="project" value="InterPro"/>
</dbReference>
<dbReference type="GO" id="GO:0042391">
    <property type="term" value="P:regulation of membrane potential"/>
    <property type="evidence" value="ECO:0007669"/>
    <property type="project" value="TreeGrafter"/>
</dbReference>
<dbReference type="GO" id="GO:0071260">
    <property type="term" value="P:cellular response to mechanical stimulus"/>
    <property type="evidence" value="ECO:0007669"/>
    <property type="project" value="TreeGrafter"/>
</dbReference>
<dbReference type="Proteomes" id="UP000541444">
    <property type="component" value="Unassembled WGS sequence"/>
</dbReference>
<dbReference type="OrthoDB" id="303066at2759"/>
<dbReference type="InterPro" id="IPR027272">
    <property type="entry name" value="Piezo"/>
</dbReference>
<dbReference type="EMBL" id="JACGCM010001377">
    <property type="protein sequence ID" value="KAF6156116.1"/>
    <property type="molecule type" value="Genomic_DNA"/>
</dbReference>
<protein>
    <recommendedName>
        <fullName evidence="1">Piezo non-specific cation channel cap domain-containing protein</fullName>
    </recommendedName>
</protein>